<comment type="similarity">
    <text evidence="1">Belongs to the glycosyltransferase 2 family.</text>
</comment>
<evidence type="ECO:0000256" key="2">
    <source>
        <dbReference type="ARBA" id="ARBA00022676"/>
    </source>
</evidence>
<sequence length="305" mass="33528">MAAEALVTVVVLTHQRSAELRRTLAHLRRLPERPAIVVVDSGSCTRDARANREAAAEVGALLVRVTRHLGAAARNAGVAQVRTPYVAFCDDDTWWAPGALQRAVEVMASCPSVGLINGQVRVGPEQRPDPRCTRMAQSPLDRIGLPGPAILSFVAGAVVMRTQAFKEAGGYEPRLFHGAEERLMGLDLATLGWDMVYVPDAVVHHHPAPPRQSGERRLLAVRNRLWIAAMRLPWPDAFREVRHILRQASAQGVGASVLWRAVTGLPWALWHRQRVPADVVRMHRLLRGDADPRHAVCPKGMPRVG</sequence>
<keyword evidence="3 5" id="KW-0808">Transferase</keyword>
<protein>
    <submittedName>
        <fullName evidence="5">Glycosyl transferase family 2</fullName>
    </submittedName>
</protein>
<name>A0A2U8FNQ2_9BURK</name>
<dbReference type="InterPro" id="IPR029044">
    <property type="entry name" value="Nucleotide-diphossugar_trans"/>
</dbReference>
<dbReference type="KEGG" id="aon:DEH84_03910"/>
<proteinExistence type="inferred from homology"/>
<dbReference type="Gene3D" id="3.90.550.10">
    <property type="entry name" value="Spore Coat Polysaccharide Biosynthesis Protein SpsA, Chain A"/>
    <property type="match status" value="1"/>
</dbReference>
<dbReference type="InterPro" id="IPR001173">
    <property type="entry name" value="Glyco_trans_2-like"/>
</dbReference>
<evidence type="ECO:0000256" key="3">
    <source>
        <dbReference type="ARBA" id="ARBA00022679"/>
    </source>
</evidence>
<dbReference type="EMBL" id="CP029210">
    <property type="protein sequence ID" value="AWI52655.1"/>
    <property type="molecule type" value="Genomic_DNA"/>
</dbReference>
<dbReference type="Proteomes" id="UP000244892">
    <property type="component" value="Chromosome"/>
</dbReference>
<gene>
    <name evidence="5" type="ORF">DEH84_03910</name>
</gene>
<accession>A0A2U8FNQ2</accession>
<evidence type="ECO:0000259" key="4">
    <source>
        <dbReference type="Pfam" id="PF00535"/>
    </source>
</evidence>
<dbReference type="Pfam" id="PF00535">
    <property type="entry name" value="Glycos_transf_2"/>
    <property type="match status" value="1"/>
</dbReference>
<organism evidence="5 6">
    <name type="scientific">Aquabacterium olei</name>
    <dbReference type="NCBI Taxonomy" id="1296669"/>
    <lineage>
        <taxon>Bacteria</taxon>
        <taxon>Pseudomonadati</taxon>
        <taxon>Pseudomonadota</taxon>
        <taxon>Betaproteobacteria</taxon>
        <taxon>Burkholderiales</taxon>
        <taxon>Aquabacterium</taxon>
    </lineage>
</organism>
<evidence type="ECO:0000313" key="6">
    <source>
        <dbReference type="Proteomes" id="UP000244892"/>
    </source>
</evidence>
<dbReference type="RefSeq" id="WP_109034940.1">
    <property type="nucleotide sequence ID" value="NZ_CP029210.1"/>
</dbReference>
<dbReference type="InterPro" id="IPR050834">
    <property type="entry name" value="Glycosyltransf_2"/>
</dbReference>
<dbReference type="PANTHER" id="PTHR43685:SF5">
    <property type="entry name" value="GLYCOSYLTRANSFERASE EPSE-RELATED"/>
    <property type="match status" value="1"/>
</dbReference>
<dbReference type="GO" id="GO:0016757">
    <property type="term" value="F:glycosyltransferase activity"/>
    <property type="evidence" value="ECO:0007669"/>
    <property type="project" value="UniProtKB-KW"/>
</dbReference>
<keyword evidence="2" id="KW-0328">Glycosyltransferase</keyword>
<dbReference type="OrthoDB" id="9787979at2"/>
<dbReference type="AlphaFoldDB" id="A0A2U8FNQ2"/>
<dbReference type="PANTHER" id="PTHR43685">
    <property type="entry name" value="GLYCOSYLTRANSFERASE"/>
    <property type="match status" value="1"/>
</dbReference>
<evidence type="ECO:0000256" key="1">
    <source>
        <dbReference type="ARBA" id="ARBA00006739"/>
    </source>
</evidence>
<feature type="domain" description="Glycosyltransferase 2-like" evidence="4">
    <location>
        <begin position="8"/>
        <end position="165"/>
    </location>
</feature>
<keyword evidence="6" id="KW-1185">Reference proteome</keyword>
<evidence type="ECO:0000313" key="5">
    <source>
        <dbReference type="EMBL" id="AWI52655.1"/>
    </source>
</evidence>
<dbReference type="SUPFAM" id="SSF53448">
    <property type="entry name" value="Nucleotide-diphospho-sugar transferases"/>
    <property type="match status" value="1"/>
</dbReference>
<reference evidence="5 6" key="1">
    <citation type="submission" date="2018-05" db="EMBL/GenBank/DDBJ databases">
        <title>complete genome sequence of Aquabacterium olei NBRC 110486.</title>
        <authorList>
            <person name="Tang B."/>
            <person name="Chang J."/>
            <person name="Zhang L."/>
            <person name="Yang H."/>
        </authorList>
    </citation>
    <scope>NUCLEOTIDE SEQUENCE [LARGE SCALE GENOMIC DNA]</scope>
    <source>
        <strain evidence="5 6">NBRC 110486</strain>
    </source>
</reference>